<dbReference type="InterPro" id="IPR025883">
    <property type="entry name" value="Cadherin-like_domain"/>
</dbReference>
<accession>A0A430JD44</accession>
<keyword evidence="2" id="KW-0732">Signal</keyword>
<dbReference type="Gene3D" id="2.60.40.680">
    <property type="match status" value="1"/>
</dbReference>
<evidence type="ECO:0000313" key="4">
    <source>
        <dbReference type="EMBL" id="RTE08927.1"/>
    </source>
</evidence>
<feature type="domain" description="SLH" evidence="3">
    <location>
        <begin position="1609"/>
        <end position="1672"/>
    </location>
</feature>
<dbReference type="InterPro" id="IPR001119">
    <property type="entry name" value="SLH_dom"/>
</dbReference>
<dbReference type="SUPFAM" id="SSF51126">
    <property type="entry name" value="Pectin lyase-like"/>
    <property type="match status" value="1"/>
</dbReference>
<dbReference type="InterPro" id="IPR008965">
    <property type="entry name" value="CBM2/CBM3_carb-bd_dom_sf"/>
</dbReference>
<keyword evidence="5" id="KW-1185">Reference proteome</keyword>
<dbReference type="EMBL" id="RXHU01000042">
    <property type="protein sequence ID" value="RTE08927.1"/>
    <property type="molecule type" value="Genomic_DNA"/>
</dbReference>
<evidence type="ECO:0000313" key="5">
    <source>
        <dbReference type="Proteomes" id="UP000276128"/>
    </source>
</evidence>
<feature type="compositionally biased region" description="Low complexity" evidence="1">
    <location>
        <begin position="1386"/>
        <end position="1400"/>
    </location>
</feature>
<dbReference type="InterPro" id="IPR013784">
    <property type="entry name" value="Carb-bd-like_fold"/>
</dbReference>
<dbReference type="Gene3D" id="2.160.20.10">
    <property type="entry name" value="Single-stranded right-handed beta-helix, Pectin lyase-like"/>
    <property type="match status" value="1"/>
</dbReference>
<feature type="compositionally biased region" description="Polar residues" evidence="1">
    <location>
        <begin position="1457"/>
        <end position="1470"/>
    </location>
</feature>
<dbReference type="Pfam" id="PF13229">
    <property type="entry name" value="Beta_helix"/>
    <property type="match status" value="1"/>
</dbReference>
<protein>
    <recommendedName>
        <fullName evidence="3">SLH domain-containing protein</fullName>
    </recommendedName>
</protein>
<feature type="region of interest" description="Disordered" evidence="1">
    <location>
        <begin position="1366"/>
        <end position="1420"/>
    </location>
</feature>
<dbReference type="Gene3D" id="2.60.40.1120">
    <property type="entry name" value="Carboxypeptidase-like, regulatory domain"/>
    <property type="match status" value="3"/>
</dbReference>
<dbReference type="SMART" id="SM00710">
    <property type="entry name" value="PbH1"/>
    <property type="match status" value="7"/>
</dbReference>
<dbReference type="Gene3D" id="2.60.120.200">
    <property type="match status" value="1"/>
</dbReference>
<sequence length="1793" mass="188525">MKSLRKRKLLALLQMTVLSVGLFSGLLPTPGVQADSGTTYYIDATGGSDSNVGTSEGQAWKSLEKVNATTFQPGDHIAFKSGEVWTGQLWPKGSGTAGLPIVIDQYGSGAKPAIQGQGLVADAVRLFNQEYWEIHNLDVSNQKPATATPGENLDDYRGIHISGDNSTTLDYFRIVAVNVHDVTGEINWISGTQPNPPQPGIRFKTGWDGSKKTGGIVFDTTVPNIFNPPSQATVINDVVIEKSSISNTSFAGIVFKQYTGDGKDANGNTIATSTGWGERANGTDPKFTPHTNIVIRNNYITQKDTAYGCNAMYLTDIRGGLVERNVVYRAGTSGIEMYYADDIVVQHNEVYETTQKAGGADSNGIDPDKATTKILIQYNYIHDNGDGILICQFSFGDTIIRNNVIKSNTRYPIYLHSDKKAVAEVYNNTIYNDKSNYLIYGYGTSLDATYNIRNNNLYTTRAGATITTSGTTFYENNNYYGSNLLIPAVDTKAMQADPKFVSTVSGPSGTAETGPQLDSALGFRSQSGSGLINAGLAMPNNGGKDYAGKALYNGLPDIGAFEYYTPDGATTESVNGKIRDGAGKAIAGAKVSLQVGGTPYSATTDAKGAYVIANVPLAVGVELKAEKAGYLTATDTISIQPPNMTTKDLTITSTSPYGSLKGSILDEKMDGLPNVAVSVLYGDDPVASGVTDSTGNLTMAQVPIGDGYTVTLSKAGYFPVSKSNVTITPESLTDIGKVLLSSKQPQVLFNHTFNTLATGTMTSGNNLTVSASGGSVVVEEVPSAQDKSVKLTRSSNSGNTSLAQSFATPLKGIVTIEADLKRNDTYSTGNNWFSLPYVYGTSPTPANPGLSFAFDKGKVKAYVGTASTEFMSYTVGKWYNMRMVIDTAAQTYDLYFNGQKIVDHSGFRQSMTDITKIDFYANSSNYGSVSVDNVRITQGIGYSKMDATLADVASSAGAVAKLDDTHYAVQVASDVTSLTLTPTAGSPNAKSITVAGTPVASGTASVPIVLTDDQTDVPVVVTAEDGQTTAAYTVTVNRISPLMDASLRSLIVSGGALSPDFDKDVTDYEVTVPYEVSEVTVTPTAGVESADITVDGTGVTSGTPSAPIALLEGDNMITVYVVSPDGTSNQTYTITVHRGQNPYGAVSGTIRDQGGQLVYGAAVVLRAADAVYQTSSDVNGHFTFEELRPDTAYRITANKAGYNEAVLESVTVTSGQTATVGDLTLTAQGTVAGLSGVSTATVGQALQSSFSLSNVSESVYSAVYGIALTIHFDPAKLQWGSAAPQLPQLELVNVVQTGADTIQLQAAMTGGNESIPANIGLFALNWTVTAGAQAGETAIALSQAELINPWGDRFPATTLEHALVITVPSTPDPDPNPDPGHPDPGNPGTTDPTPSDSGSSDSDDDVPATPNPGTSADPARIELHAGDQGSAALTASELNQAFASAKPDAQGGKTVSIVVNGNPSSSRQTGLQVPVAALQADARGNRLSVQTELGSLQLPTQMLKGLSVPSETVEIRLTRISEIDNHPVIDLQLFSDGAPLAWANADAPVTVAMPYTPTAEERLHPERIAVFYLDPQGAVIPVSNGHWDAGTGQVVFTVKHFSQYAVKFGRPAFTDLASVSWAQSAIETLAAKGVIEGRSAQSFDPASRITRADFVVLLMRALELAAGKPTASFADVTSSDYYYTAIAAAQSYGIATGGSDNRFEPEQAITREDTMVLTTRALEHLKRLPGGVQTSSALAPMKDAAELSAYAVQSVAALVAAGIVQGDESGLHPKQTLTRAEAAVMIQRLLSTK</sequence>
<dbReference type="OrthoDB" id="3333873at2"/>
<feature type="signal peptide" evidence="2">
    <location>
        <begin position="1"/>
        <end position="34"/>
    </location>
</feature>
<dbReference type="PROSITE" id="PS51272">
    <property type="entry name" value="SLH"/>
    <property type="match status" value="3"/>
</dbReference>
<dbReference type="SUPFAM" id="SSF49452">
    <property type="entry name" value="Starch-binding domain-like"/>
    <property type="match status" value="3"/>
</dbReference>
<dbReference type="InterPro" id="IPR012334">
    <property type="entry name" value="Pectin_lyas_fold"/>
</dbReference>
<dbReference type="Pfam" id="PF12733">
    <property type="entry name" value="Cadherin-like"/>
    <property type="match status" value="2"/>
</dbReference>
<gene>
    <name evidence="4" type="ORF">EJQ19_15540</name>
</gene>
<reference evidence="4 5" key="1">
    <citation type="submission" date="2018-12" db="EMBL/GenBank/DDBJ databases">
        <title>Bacillus ochoae sp. nov., Paenibacillus whitsoniae sp. nov., Paenibacillus spiritus sp. nov. Isolated from the Mars Exploration Rover during spacecraft assembly.</title>
        <authorList>
            <person name="Seuylemezian A."/>
            <person name="Vaishampayan P."/>
        </authorList>
    </citation>
    <scope>NUCLEOTIDE SEQUENCE [LARGE SCALE GENOMIC DNA]</scope>
    <source>
        <strain evidence="4 5">MER 54</strain>
    </source>
</reference>
<dbReference type="SUPFAM" id="SSF49384">
    <property type="entry name" value="Carbohydrate-binding domain"/>
    <property type="match status" value="1"/>
</dbReference>
<dbReference type="InterPro" id="IPR006626">
    <property type="entry name" value="PbH1"/>
</dbReference>
<evidence type="ECO:0000256" key="1">
    <source>
        <dbReference type="SAM" id="MobiDB-lite"/>
    </source>
</evidence>
<evidence type="ECO:0000256" key="2">
    <source>
        <dbReference type="SAM" id="SignalP"/>
    </source>
</evidence>
<dbReference type="GO" id="GO:0030246">
    <property type="term" value="F:carbohydrate binding"/>
    <property type="evidence" value="ECO:0007669"/>
    <property type="project" value="InterPro"/>
</dbReference>
<evidence type="ECO:0000259" key="3">
    <source>
        <dbReference type="PROSITE" id="PS51272"/>
    </source>
</evidence>
<dbReference type="Pfam" id="PF00395">
    <property type="entry name" value="SLH"/>
    <property type="match status" value="3"/>
</dbReference>
<organism evidence="4 5">
    <name type="scientific">Paenibacillus whitsoniae</name>
    <dbReference type="NCBI Taxonomy" id="2496558"/>
    <lineage>
        <taxon>Bacteria</taxon>
        <taxon>Bacillati</taxon>
        <taxon>Bacillota</taxon>
        <taxon>Bacilli</taxon>
        <taxon>Bacillales</taxon>
        <taxon>Paenibacillaceae</taxon>
        <taxon>Paenibacillus</taxon>
    </lineage>
</organism>
<feature type="domain" description="SLH" evidence="3">
    <location>
        <begin position="1673"/>
        <end position="1732"/>
    </location>
</feature>
<comment type="caution">
    <text evidence="4">The sequence shown here is derived from an EMBL/GenBank/DDBJ whole genome shotgun (WGS) entry which is preliminary data.</text>
</comment>
<dbReference type="Pfam" id="PF13620">
    <property type="entry name" value="CarboxypepD_reg"/>
    <property type="match status" value="2"/>
</dbReference>
<dbReference type="SUPFAM" id="SSF49899">
    <property type="entry name" value="Concanavalin A-like lectins/glucanases"/>
    <property type="match status" value="1"/>
</dbReference>
<dbReference type="InterPro" id="IPR013320">
    <property type="entry name" value="ConA-like_dom_sf"/>
</dbReference>
<name>A0A430JD44_9BACL</name>
<feature type="chain" id="PRO_5019461120" description="SLH domain-containing protein" evidence="2">
    <location>
        <begin position="35"/>
        <end position="1793"/>
    </location>
</feature>
<dbReference type="InterPro" id="IPR011050">
    <property type="entry name" value="Pectin_lyase_fold/virulence"/>
</dbReference>
<dbReference type="Proteomes" id="UP000276128">
    <property type="component" value="Unassembled WGS sequence"/>
</dbReference>
<dbReference type="InterPro" id="IPR039448">
    <property type="entry name" value="Beta_helix"/>
</dbReference>
<feature type="domain" description="SLH" evidence="3">
    <location>
        <begin position="1738"/>
        <end position="1793"/>
    </location>
</feature>
<feature type="region of interest" description="Disordered" evidence="1">
    <location>
        <begin position="1444"/>
        <end position="1470"/>
    </location>
</feature>
<proteinExistence type="predicted"/>
<feature type="compositionally biased region" description="Pro residues" evidence="1">
    <location>
        <begin position="1370"/>
        <end position="1385"/>
    </location>
</feature>